<dbReference type="InterPro" id="IPR051332">
    <property type="entry name" value="Fosfomycin_Res_Enzymes"/>
</dbReference>
<dbReference type="EMBL" id="CP071586">
    <property type="protein sequence ID" value="QYY84269.1"/>
    <property type="molecule type" value="Genomic_DNA"/>
</dbReference>
<dbReference type="PANTHER" id="PTHR36113:SF6">
    <property type="entry name" value="FOSFOMYCIN RESISTANCE PROTEIN FOSX"/>
    <property type="match status" value="1"/>
</dbReference>
<gene>
    <name evidence="2" type="ORF">J0G10_12740</name>
</gene>
<dbReference type="InterPro" id="IPR037523">
    <property type="entry name" value="VOC_core"/>
</dbReference>
<name>A0ABX8YW48_9PSED</name>
<feature type="domain" description="VOC" evidence="1">
    <location>
        <begin position="14"/>
        <end position="138"/>
    </location>
</feature>
<dbReference type="PROSITE" id="PS51819">
    <property type="entry name" value="VOC"/>
    <property type="match status" value="1"/>
</dbReference>
<evidence type="ECO:0000259" key="1">
    <source>
        <dbReference type="PROSITE" id="PS51819"/>
    </source>
</evidence>
<sequence>MTNSDLGSTPKTGRLHHVEINVSSLEVSLRFWQPLLLMLGYTQHQNWPAGRSFILNGTYLVFVQASDLQQGFNRRGVGLNHLAFQAGSQAQVDEMADWLRTSGFRLLYESAYPHAGGPEHYALYCEDPDKIKVEIVAPVDTHL</sequence>
<dbReference type="RefSeq" id="WP_095047443.1">
    <property type="nucleotide sequence ID" value="NZ_CP071586.1"/>
</dbReference>
<organism evidence="2 3">
    <name type="scientific">Pseudomonas germanica</name>
    <dbReference type="NCBI Taxonomy" id="2815720"/>
    <lineage>
        <taxon>Bacteria</taxon>
        <taxon>Pseudomonadati</taxon>
        <taxon>Pseudomonadota</taxon>
        <taxon>Gammaproteobacteria</taxon>
        <taxon>Pseudomonadales</taxon>
        <taxon>Pseudomonadaceae</taxon>
        <taxon>Pseudomonas</taxon>
    </lineage>
</organism>
<dbReference type="Proteomes" id="UP000824588">
    <property type="component" value="Chromosome"/>
</dbReference>
<dbReference type="PANTHER" id="PTHR36113">
    <property type="entry name" value="LYASE, PUTATIVE-RELATED-RELATED"/>
    <property type="match status" value="1"/>
</dbReference>
<keyword evidence="3" id="KW-1185">Reference proteome</keyword>
<proteinExistence type="predicted"/>
<dbReference type="Pfam" id="PF13669">
    <property type="entry name" value="Glyoxalase_4"/>
    <property type="match status" value="1"/>
</dbReference>
<accession>A0ABX8YW48</accession>
<evidence type="ECO:0000313" key="2">
    <source>
        <dbReference type="EMBL" id="QYY84269.1"/>
    </source>
</evidence>
<dbReference type="SUPFAM" id="SSF54593">
    <property type="entry name" value="Glyoxalase/Bleomycin resistance protein/Dihydroxybiphenyl dioxygenase"/>
    <property type="match status" value="1"/>
</dbReference>
<dbReference type="Gene3D" id="3.10.180.10">
    <property type="entry name" value="2,3-Dihydroxybiphenyl 1,2-Dioxygenase, domain 1"/>
    <property type="match status" value="1"/>
</dbReference>
<dbReference type="InterPro" id="IPR029068">
    <property type="entry name" value="Glyas_Bleomycin-R_OHBP_Dase"/>
</dbReference>
<reference evidence="2 3" key="1">
    <citation type="journal article" date="2022" name="Int. J. Syst. Evol. Microbiol.">
        <title>Pseudomonas germanica sp. nov., isolated from Iris germanica rhizomes.</title>
        <authorList>
            <person name="Atanasov K.E."/>
            <person name="Galbis D.M."/>
            <person name="Gallego J."/>
            <person name="Serpico A."/>
            <person name="Bosch M."/>
            <person name="Altabella T."/>
            <person name="Ferrer A."/>
        </authorList>
    </citation>
    <scope>NUCLEOTIDE SEQUENCE [LARGE SCALE GENOMIC DNA]</scope>
    <source>
        <strain evidence="2 3">FIT28</strain>
    </source>
</reference>
<protein>
    <submittedName>
        <fullName evidence="2">VOC family protein</fullName>
    </submittedName>
</protein>
<evidence type="ECO:0000313" key="3">
    <source>
        <dbReference type="Proteomes" id="UP000824588"/>
    </source>
</evidence>